<evidence type="ECO:0000313" key="1">
    <source>
        <dbReference type="EMBL" id="MEB3070371.1"/>
    </source>
</evidence>
<proteinExistence type="predicted"/>
<name>A0ABU5YZ06_9MYCO</name>
<evidence type="ECO:0000313" key="2">
    <source>
        <dbReference type="Proteomes" id="UP001299283"/>
    </source>
</evidence>
<dbReference type="RefSeq" id="WP_225396742.1">
    <property type="nucleotide sequence ID" value="NZ_JAYJJQ010000013.1"/>
</dbReference>
<dbReference type="EMBL" id="JAYJJQ010000013">
    <property type="protein sequence ID" value="MEB3070371.1"/>
    <property type="molecule type" value="Genomic_DNA"/>
</dbReference>
<dbReference type="Proteomes" id="UP001299283">
    <property type="component" value="Unassembled WGS sequence"/>
</dbReference>
<gene>
    <name evidence="1" type="ORF">K5L39_14365</name>
</gene>
<reference evidence="1 2" key="1">
    <citation type="submission" date="2023-12" db="EMBL/GenBank/DDBJ databases">
        <title>Description of new species of Mycobacterium terrae complex isolated from sewage at the Sao Paulo Zoological Park Foundation in Brazil.</title>
        <authorList>
            <person name="Romagnoli C.L."/>
            <person name="Conceicao E.C."/>
            <person name="Machado E."/>
            <person name="Barreto L.B.P.F."/>
            <person name="Sharma A."/>
            <person name="Silva N.M."/>
            <person name="Marques L.E."/>
            <person name="Juliana M.A."/>
            <person name="Lourenco M.C.S."/>
            <person name="Digiampietri L.A."/>
            <person name="Suffys P.N."/>
            <person name="Viana-Niero C."/>
        </authorList>
    </citation>
    <scope>NUCLEOTIDE SEQUENCE [LARGE SCALE GENOMIC DNA]</scope>
    <source>
        <strain evidence="1 2">MYC017</strain>
    </source>
</reference>
<keyword evidence="1" id="KW-0238">DNA-binding</keyword>
<protein>
    <submittedName>
        <fullName evidence="1">DNA-binding protein</fullName>
    </submittedName>
</protein>
<comment type="caution">
    <text evidence="1">The sequence shown here is derived from an EMBL/GenBank/DDBJ whole genome shotgun (WGS) entry which is preliminary data.</text>
</comment>
<organism evidence="1 2">
    <name type="scientific">[Mycobacterium] vasticus</name>
    <dbReference type="NCBI Taxonomy" id="2875777"/>
    <lineage>
        <taxon>Bacteria</taxon>
        <taxon>Bacillati</taxon>
        <taxon>Actinomycetota</taxon>
        <taxon>Actinomycetes</taxon>
        <taxon>Mycobacteriales</taxon>
        <taxon>Mycobacteriaceae</taxon>
        <taxon>Mycolicibacter</taxon>
    </lineage>
</organism>
<sequence length="110" mass="12035">MDPKDYENNPADDIDLDQEIVYLADGERMTNAKAQDMADAAERRAANLIPGGKSLSGNGRHSPVVQTRISAVVHAKLQAIADTQHVSMSKIMRAAIDEFIKHHENQALDA</sequence>
<dbReference type="GO" id="GO:0003677">
    <property type="term" value="F:DNA binding"/>
    <property type="evidence" value="ECO:0007669"/>
    <property type="project" value="UniProtKB-KW"/>
</dbReference>
<accession>A0ABU5YZ06</accession>
<keyword evidence="2" id="KW-1185">Reference proteome</keyword>